<dbReference type="PROSITE" id="PS51462">
    <property type="entry name" value="NUDIX"/>
    <property type="match status" value="1"/>
</dbReference>
<dbReference type="Proteomes" id="UP000464495">
    <property type="component" value="Chromosome"/>
</dbReference>
<dbReference type="KEGG" id="amaq:GO499_18155"/>
<evidence type="ECO:0000313" key="9">
    <source>
        <dbReference type="Proteomes" id="UP000464495"/>
    </source>
</evidence>
<organism evidence="8 9">
    <name type="scientific">Algicella marina</name>
    <dbReference type="NCBI Taxonomy" id="2683284"/>
    <lineage>
        <taxon>Bacteria</taxon>
        <taxon>Pseudomonadati</taxon>
        <taxon>Pseudomonadota</taxon>
        <taxon>Alphaproteobacteria</taxon>
        <taxon>Rhodobacterales</taxon>
        <taxon>Paracoccaceae</taxon>
        <taxon>Algicella</taxon>
    </lineage>
</organism>
<dbReference type="PANTHER" id="PTHR12992:SF11">
    <property type="entry name" value="MITOCHONDRIAL COENZYME A DIPHOSPHATASE NUDT8"/>
    <property type="match status" value="1"/>
</dbReference>
<evidence type="ECO:0000259" key="7">
    <source>
        <dbReference type="PROSITE" id="PS51462"/>
    </source>
</evidence>
<evidence type="ECO:0000256" key="1">
    <source>
        <dbReference type="ARBA" id="ARBA00001936"/>
    </source>
</evidence>
<dbReference type="Pfam" id="PF00293">
    <property type="entry name" value="NUDIX"/>
    <property type="match status" value="1"/>
</dbReference>
<evidence type="ECO:0000256" key="6">
    <source>
        <dbReference type="ARBA" id="ARBA00023211"/>
    </source>
</evidence>
<comment type="cofactor">
    <cofactor evidence="1">
        <name>Mn(2+)</name>
        <dbReference type="ChEBI" id="CHEBI:29035"/>
    </cofactor>
</comment>
<keyword evidence="3" id="KW-0479">Metal-binding</keyword>
<name>A0A6P1T733_9RHOB</name>
<feature type="domain" description="Nudix hydrolase" evidence="7">
    <location>
        <begin position="39"/>
        <end position="177"/>
    </location>
</feature>
<keyword evidence="4" id="KW-0378">Hydrolase</keyword>
<proteinExistence type="predicted"/>
<dbReference type="NCBIfam" id="NF007980">
    <property type="entry name" value="PRK10707.1"/>
    <property type="match status" value="1"/>
</dbReference>
<dbReference type="InterPro" id="IPR000086">
    <property type="entry name" value="NUDIX_hydrolase_dom"/>
</dbReference>
<dbReference type="GO" id="GO:0010945">
    <property type="term" value="F:coenzyme A diphosphatase activity"/>
    <property type="evidence" value="ECO:0007669"/>
    <property type="project" value="InterPro"/>
</dbReference>
<evidence type="ECO:0000256" key="3">
    <source>
        <dbReference type="ARBA" id="ARBA00022723"/>
    </source>
</evidence>
<dbReference type="GO" id="GO:0046872">
    <property type="term" value="F:metal ion binding"/>
    <property type="evidence" value="ECO:0007669"/>
    <property type="project" value="UniProtKB-KW"/>
</dbReference>
<dbReference type="EMBL" id="CP046620">
    <property type="protein sequence ID" value="QHQ37490.1"/>
    <property type="molecule type" value="Genomic_DNA"/>
</dbReference>
<protein>
    <submittedName>
        <fullName evidence="8">CoA pyrophosphatase</fullName>
    </submittedName>
</protein>
<keyword evidence="9" id="KW-1185">Reference proteome</keyword>
<dbReference type="CDD" id="cd03426">
    <property type="entry name" value="NUDIX_CoAse_Nudt7"/>
    <property type="match status" value="1"/>
</dbReference>
<dbReference type="SUPFAM" id="SSF55811">
    <property type="entry name" value="Nudix"/>
    <property type="match status" value="1"/>
</dbReference>
<accession>A0A6P1T733</accession>
<evidence type="ECO:0000256" key="4">
    <source>
        <dbReference type="ARBA" id="ARBA00022801"/>
    </source>
</evidence>
<evidence type="ECO:0000256" key="5">
    <source>
        <dbReference type="ARBA" id="ARBA00022842"/>
    </source>
</evidence>
<gene>
    <name evidence="8" type="ORF">GO499_18155</name>
</gene>
<keyword evidence="6" id="KW-0464">Manganese</keyword>
<evidence type="ECO:0000313" key="8">
    <source>
        <dbReference type="EMBL" id="QHQ37490.1"/>
    </source>
</evidence>
<dbReference type="AlphaFoldDB" id="A0A6P1T733"/>
<dbReference type="InterPro" id="IPR045121">
    <property type="entry name" value="CoAse"/>
</dbReference>
<evidence type="ECO:0000256" key="2">
    <source>
        <dbReference type="ARBA" id="ARBA00001946"/>
    </source>
</evidence>
<reference evidence="8 9" key="1">
    <citation type="submission" date="2019-12" db="EMBL/GenBank/DDBJ databases">
        <title>Complete genome sequence of Algicella marina strain 9Alg 56(T) isolated from the red alga Tichocarpus crinitus.</title>
        <authorList>
            <person name="Kim S.-G."/>
            <person name="Nedashkovskaya O.I."/>
        </authorList>
    </citation>
    <scope>NUCLEOTIDE SEQUENCE [LARGE SCALE GENOMIC DNA]</scope>
    <source>
        <strain evidence="8 9">9Alg 56</strain>
    </source>
</reference>
<keyword evidence="5" id="KW-0460">Magnesium</keyword>
<dbReference type="Gene3D" id="3.90.79.10">
    <property type="entry name" value="Nucleoside Triphosphate Pyrophosphohydrolase"/>
    <property type="match status" value="1"/>
</dbReference>
<sequence>MDIQRLTYAELARRLERPAAQASSDFDLIPGLKSLPEEALRPAAVLVPLRQGPDGLQVVLTRRSRHLRHHPGQIAFPGGKIDDDDGGSAAAAALREAEEEIGLSAAETDILGTLAPHHTVTRFRVTPIVARIPADFVGVPEEGEVEEIFEVPLSFLLDPANLQIQSRVWQGTERRYYVIPYGPYYVWGATARMLKGFADHLGVA</sequence>
<dbReference type="PANTHER" id="PTHR12992">
    <property type="entry name" value="NUDIX HYDROLASE"/>
    <property type="match status" value="1"/>
</dbReference>
<comment type="cofactor">
    <cofactor evidence="2">
        <name>Mg(2+)</name>
        <dbReference type="ChEBI" id="CHEBI:18420"/>
    </cofactor>
</comment>
<dbReference type="InterPro" id="IPR015797">
    <property type="entry name" value="NUDIX_hydrolase-like_dom_sf"/>
</dbReference>